<evidence type="ECO:0000256" key="3">
    <source>
        <dbReference type="ARBA" id="ARBA00022679"/>
    </source>
</evidence>
<protein>
    <submittedName>
        <fullName evidence="6">Serine acetyltransferase</fullName>
    </submittedName>
</protein>
<name>A0ABT5YVZ7_9ACTN</name>
<accession>A0ABT5YVZ7</accession>
<dbReference type="InterPro" id="IPR042122">
    <property type="entry name" value="Ser_AcTrfase_N_sf"/>
</dbReference>
<dbReference type="EMBL" id="JARHTQ010000004">
    <property type="protein sequence ID" value="MDF2255719.1"/>
    <property type="molecule type" value="Genomic_DNA"/>
</dbReference>
<dbReference type="Gene3D" id="1.10.3130.10">
    <property type="entry name" value="serine acetyltransferase, domain 1"/>
    <property type="match status" value="1"/>
</dbReference>
<dbReference type="Gene3D" id="2.160.10.10">
    <property type="entry name" value="Hexapeptide repeat proteins"/>
    <property type="match status" value="1"/>
</dbReference>
<dbReference type="PANTHER" id="PTHR42811">
    <property type="entry name" value="SERINE ACETYLTRANSFERASE"/>
    <property type="match status" value="1"/>
</dbReference>
<evidence type="ECO:0000313" key="6">
    <source>
        <dbReference type="EMBL" id="MDF2255719.1"/>
    </source>
</evidence>
<comment type="pathway">
    <text evidence="1">Amino-acid biosynthesis; L-cysteine biosynthesis; L-cysteine from L-serine: step 1/2.</text>
</comment>
<evidence type="ECO:0000256" key="5">
    <source>
        <dbReference type="SAM" id="MobiDB-lite"/>
    </source>
</evidence>
<evidence type="ECO:0000256" key="2">
    <source>
        <dbReference type="ARBA" id="ARBA00022605"/>
    </source>
</evidence>
<dbReference type="InterPro" id="IPR011004">
    <property type="entry name" value="Trimer_LpxA-like_sf"/>
</dbReference>
<comment type="caution">
    <text evidence="6">The sequence shown here is derived from an EMBL/GenBank/DDBJ whole genome shotgun (WGS) entry which is preliminary data.</text>
</comment>
<dbReference type="CDD" id="cd03354">
    <property type="entry name" value="LbH_SAT"/>
    <property type="match status" value="1"/>
</dbReference>
<evidence type="ECO:0000256" key="1">
    <source>
        <dbReference type="ARBA" id="ARBA00004876"/>
    </source>
</evidence>
<keyword evidence="3" id="KW-0808">Transferase</keyword>
<evidence type="ECO:0000313" key="7">
    <source>
        <dbReference type="Proteomes" id="UP001220022"/>
    </source>
</evidence>
<keyword evidence="2" id="KW-0028">Amino-acid biosynthesis</keyword>
<sequence length="199" mass="21756">MTQPTLPRSRKRPRLTRPTGPPRERPGTPTGEGLGDLLRTMREDLRTVTARDPSRATPLDAVLHAPWQGLVLHRFAHRLYVRGHRFGPGLLTWVARMVSGMEIHAGARIGRRIFIDHGFGVVIGETAVVGDDVTLYHQVTLGSRGWWQDGGPGARRHPVVGDRVTIGVGASLLGAITVGDDCPIRAHELVLHDRPGGPR</sequence>
<keyword evidence="7" id="KW-1185">Reference proteome</keyword>
<proteinExistence type="predicted"/>
<dbReference type="Proteomes" id="UP001220022">
    <property type="component" value="Unassembled WGS sequence"/>
</dbReference>
<evidence type="ECO:0000256" key="4">
    <source>
        <dbReference type="ARBA" id="ARBA00023315"/>
    </source>
</evidence>
<dbReference type="InterPro" id="IPR045304">
    <property type="entry name" value="LbH_SAT"/>
</dbReference>
<keyword evidence="4" id="KW-0012">Acyltransferase</keyword>
<dbReference type="SUPFAM" id="SSF51161">
    <property type="entry name" value="Trimeric LpxA-like enzymes"/>
    <property type="match status" value="1"/>
</dbReference>
<gene>
    <name evidence="6" type="ORF">P2L57_08275</name>
</gene>
<dbReference type="RefSeq" id="WP_275810711.1">
    <property type="nucleotide sequence ID" value="NZ_BAAANM010000019.1"/>
</dbReference>
<organism evidence="6 7">
    <name type="scientific">Streptantibioticus ferralitis</name>
    <dbReference type="NCBI Taxonomy" id="236510"/>
    <lineage>
        <taxon>Bacteria</taxon>
        <taxon>Bacillati</taxon>
        <taxon>Actinomycetota</taxon>
        <taxon>Actinomycetes</taxon>
        <taxon>Kitasatosporales</taxon>
        <taxon>Streptomycetaceae</taxon>
        <taxon>Streptantibioticus</taxon>
    </lineage>
</organism>
<feature type="region of interest" description="Disordered" evidence="5">
    <location>
        <begin position="1"/>
        <end position="37"/>
    </location>
</feature>
<reference evidence="6 7" key="1">
    <citation type="submission" date="2023-03" db="EMBL/GenBank/DDBJ databases">
        <title>Draft genome sequence of type strain Streptomyces ferralitis JCM 14344.</title>
        <authorList>
            <person name="Klaysubun C."/>
            <person name="Duangmal K."/>
        </authorList>
    </citation>
    <scope>NUCLEOTIDE SEQUENCE [LARGE SCALE GENOMIC DNA]</scope>
    <source>
        <strain evidence="6 7">JCM 14344</strain>
    </source>
</reference>